<evidence type="ECO:0000256" key="1">
    <source>
        <dbReference type="ARBA" id="ARBA00022737"/>
    </source>
</evidence>
<dbReference type="Pfam" id="PF12796">
    <property type="entry name" value="Ank_2"/>
    <property type="match status" value="1"/>
</dbReference>
<dbReference type="InterPro" id="IPR002110">
    <property type="entry name" value="Ankyrin_rpt"/>
</dbReference>
<evidence type="ECO:0000313" key="3">
    <source>
        <dbReference type="EMBL" id="OJJ89131.1"/>
    </source>
</evidence>
<dbReference type="InterPro" id="IPR036770">
    <property type="entry name" value="Ankyrin_rpt-contain_sf"/>
</dbReference>
<sequence length="186" mass="20345">MRLLLERGADVNVHGSKSIFAAAWGGQKNAAKILINAGLSKTQIDGHGLLTRAMYSMKPEAAVFLRFFQESGLIDVHHLDKDPVKAEKNLVEVVVYAAAMGHVECLRILREYGVDLDDGPLYSRCGCPPLIIAAKAWSQDKVVEYLLSIGVKDVDPLDTCIADDFRSGEFPAEPKPLSICSMPYKA</sequence>
<dbReference type="GO" id="GO:0005737">
    <property type="term" value="C:cytoplasm"/>
    <property type="evidence" value="ECO:0007669"/>
    <property type="project" value="TreeGrafter"/>
</dbReference>
<dbReference type="PANTHER" id="PTHR24198:SF165">
    <property type="entry name" value="ANKYRIN REPEAT-CONTAINING PROTEIN-RELATED"/>
    <property type="match status" value="1"/>
</dbReference>
<name>A0A1L9VYZ9_ASPGL</name>
<dbReference type="EMBL" id="KV878888">
    <property type="protein sequence ID" value="OJJ89131.1"/>
    <property type="molecule type" value="Genomic_DNA"/>
</dbReference>
<evidence type="ECO:0000313" key="4">
    <source>
        <dbReference type="Proteomes" id="UP000184300"/>
    </source>
</evidence>
<keyword evidence="4" id="KW-1185">Reference proteome</keyword>
<dbReference type="RefSeq" id="XP_022405793.1">
    <property type="nucleotide sequence ID" value="XM_022543056.1"/>
</dbReference>
<dbReference type="PANTHER" id="PTHR24198">
    <property type="entry name" value="ANKYRIN REPEAT AND PROTEIN KINASE DOMAIN-CONTAINING PROTEIN"/>
    <property type="match status" value="1"/>
</dbReference>
<dbReference type="OrthoDB" id="4772757at2759"/>
<accession>A0A1L9VYZ9</accession>
<dbReference type="STRING" id="1160497.A0A1L9VYZ9"/>
<dbReference type="VEuPathDB" id="FungiDB:ASPGLDRAFT_204034"/>
<dbReference type="SUPFAM" id="SSF48403">
    <property type="entry name" value="Ankyrin repeat"/>
    <property type="match status" value="1"/>
</dbReference>
<reference evidence="4" key="1">
    <citation type="journal article" date="2017" name="Genome Biol.">
        <title>Comparative genomics reveals high biological diversity and specific adaptations in the industrially and medically important fungal genus Aspergillus.</title>
        <authorList>
            <person name="de Vries R.P."/>
            <person name="Riley R."/>
            <person name="Wiebenga A."/>
            <person name="Aguilar-Osorio G."/>
            <person name="Amillis S."/>
            <person name="Uchima C.A."/>
            <person name="Anderluh G."/>
            <person name="Asadollahi M."/>
            <person name="Askin M."/>
            <person name="Barry K."/>
            <person name="Battaglia E."/>
            <person name="Bayram O."/>
            <person name="Benocci T."/>
            <person name="Braus-Stromeyer S.A."/>
            <person name="Caldana C."/>
            <person name="Canovas D."/>
            <person name="Cerqueira G.C."/>
            <person name="Chen F."/>
            <person name="Chen W."/>
            <person name="Choi C."/>
            <person name="Clum A."/>
            <person name="Dos Santos R.A."/>
            <person name="Damasio A.R."/>
            <person name="Diallinas G."/>
            <person name="Emri T."/>
            <person name="Fekete E."/>
            <person name="Flipphi M."/>
            <person name="Freyberg S."/>
            <person name="Gallo A."/>
            <person name="Gournas C."/>
            <person name="Habgood R."/>
            <person name="Hainaut M."/>
            <person name="Harispe M.L."/>
            <person name="Henrissat B."/>
            <person name="Hilden K.S."/>
            <person name="Hope R."/>
            <person name="Hossain A."/>
            <person name="Karabika E."/>
            <person name="Karaffa L."/>
            <person name="Karanyi Z."/>
            <person name="Krasevec N."/>
            <person name="Kuo A."/>
            <person name="Kusch H."/>
            <person name="LaButti K."/>
            <person name="Lagendijk E.L."/>
            <person name="Lapidus A."/>
            <person name="Levasseur A."/>
            <person name="Lindquist E."/>
            <person name="Lipzen A."/>
            <person name="Logrieco A.F."/>
            <person name="MacCabe A."/>
            <person name="Maekelae M.R."/>
            <person name="Malavazi I."/>
            <person name="Melin P."/>
            <person name="Meyer V."/>
            <person name="Mielnichuk N."/>
            <person name="Miskei M."/>
            <person name="Molnar A.P."/>
            <person name="Mule G."/>
            <person name="Ngan C.Y."/>
            <person name="Orejas M."/>
            <person name="Orosz E."/>
            <person name="Ouedraogo J.P."/>
            <person name="Overkamp K.M."/>
            <person name="Park H.-S."/>
            <person name="Perrone G."/>
            <person name="Piumi F."/>
            <person name="Punt P.J."/>
            <person name="Ram A.F."/>
            <person name="Ramon A."/>
            <person name="Rauscher S."/>
            <person name="Record E."/>
            <person name="Riano-Pachon D.M."/>
            <person name="Robert V."/>
            <person name="Roehrig J."/>
            <person name="Ruller R."/>
            <person name="Salamov A."/>
            <person name="Salih N.S."/>
            <person name="Samson R.A."/>
            <person name="Sandor E."/>
            <person name="Sanguinetti M."/>
            <person name="Schuetze T."/>
            <person name="Sepcic K."/>
            <person name="Shelest E."/>
            <person name="Sherlock G."/>
            <person name="Sophianopoulou V."/>
            <person name="Squina F.M."/>
            <person name="Sun H."/>
            <person name="Susca A."/>
            <person name="Todd R.B."/>
            <person name="Tsang A."/>
            <person name="Unkles S.E."/>
            <person name="van de Wiele N."/>
            <person name="van Rossen-Uffink D."/>
            <person name="Oliveira J.V."/>
            <person name="Vesth T.C."/>
            <person name="Visser J."/>
            <person name="Yu J.-H."/>
            <person name="Zhou M."/>
            <person name="Andersen M.R."/>
            <person name="Archer D.B."/>
            <person name="Baker S.E."/>
            <person name="Benoit I."/>
            <person name="Brakhage A.A."/>
            <person name="Braus G.H."/>
            <person name="Fischer R."/>
            <person name="Frisvad J.C."/>
            <person name="Goldman G.H."/>
            <person name="Houbraken J."/>
            <person name="Oakley B."/>
            <person name="Pocsi I."/>
            <person name="Scazzocchio C."/>
            <person name="Seiboth B."/>
            <person name="vanKuyk P.A."/>
            <person name="Wortman J."/>
            <person name="Dyer P.S."/>
            <person name="Grigoriev I.V."/>
        </authorList>
    </citation>
    <scope>NUCLEOTIDE SEQUENCE [LARGE SCALE GENOMIC DNA]</scope>
    <source>
        <strain evidence="4">CBS 516.65</strain>
    </source>
</reference>
<dbReference type="Proteomes" id="UP000184300">
    <property type="component" value="Unassembled WGS sequence"/>
</dbReference>
<dbReference type="GeneID" id="34459317"/>
<gene>
    <name evidence="3" type="ORF">ASPGLDRAFT_204034</name>
</gene>
<keyword evidence="1" id="KW-0677">Repeat</keyword>
<keyword evidence="2" id="KW-0040">ANK repeat</keyword>
<dbReference type="AlphaFoldDB" id="A0A1L9VYZ9"/>
<dbReference type="SMART" id="SM00248">
    <property type="entry name" value="ANK"/>
    <property type="match status" value="3"/>
</dbReference>
<evidence type="ECO:0000256" key="2">
    <source>
        <dbReference type="ARBA" id="ARBA00023043"/>
    </source>
</evidence>
<organism evidence="3 4">
    <name type="scientific">Aspergillus glaucus CBS 516.65</name>
    <dbReference type="NCBI Taxonomy" id="1160497"/>
    <lineage>
        <taxon>Eukaryota</taxon>
        <taxon>Fungi</taxon>
        <taxon>Dikarya</taxon>
        <taxon>Ascomycota</taxon>
        <taxon>Pezizomycotina</taxon>
        <taxon>Eurotiomycetes</taxon>
        <taxon>Eurotiomycetidae</taxon>
        <taxon>Eurotiales</taxon>
        <taxon>Aspergillaceae</taxon>
        <taxon>Aspergillus</taxon>
        <taxon>Aspergillus subgen. Aspergillus</taxon>
    </lineage>
</organism>
<dbReference type="Gene3D" id="1.25.40.20">
    <property type="entry name" value="Ankyrin repeat-containing domain"/>
    <property type="match status" value="1"/>
</dbReference>
<protein>
    <submittedName>
        <fullName evidence="3">Uncharacterized protein</fullName>
    </submittedName>
</protein>
<proteinExistence type="predicted"/>